<evidence type="ECO:0000313" key="1">
    <source>
        <dbReference type="EMBL" id="UPK92002.1"/>
    </source>
</evidence>
<evidence type="ECO:0000313" key="2">
    <source>
        <dbReference type="Proteomes" id="UP000830768"/>
    </source>
</evidence>
<name>A0ACD3YSW7_FUSSC</name>
<sequence>MPIPSRWTVPVPEVSLPSWVFGSPLEPLPSFKAYFDADHPETHYLTFSDFRLLSKRVALGLKNAGLRPGDRVLLFAGNSIYFPSIFMGIIMAGGIFTGASPAFGVAELAYQLKDSGATFAIVQKSNLPVALEAASKANLAVERIYAFDSAITGSASGDVKHWSDLLADTADAQQFDWVEPAVPQETTCCLNYSSGTTGAPKGVEITHYSYVANGEACHHLERMKPCPKEPPQTKTSICFMPMYHAAGQTTFAVNNPKMRVSTGVMPVYTFEKLLSSVEKFKVTSLSAAPLIVLQLAKDPLCARYDLSSVQEILCGTAPLALEIAREAEQRLWPNTDNFIRQGWGMTEITCSGALWSHDDRKKTMSVGEAVPNASFRLRNGEEEVTVPNKTGELWFSGPSVMKGYWRNPRATRETIVEENGTRWLKTGDIAYVDTYGPGAKIFIVDRIKELIKVRGFQVSPSELEGVLLDRPDVVDAAVVGVMVDGEEKPRAYIVRNQNVTEQEIIRWMEGRVAKYKWLRGGVVFVDHIPRTQSGKVLRRHLREIAPGSLKAKLA</sequence>
<dbReference type="EMBL" id="CP090032">
    <property type="protein sequence ID" value="UPK92002.1"/>
    <property type="molecule type" value="Genomic_DNA"/>
</dbReference>
<accession>A0ACD3YSW7</accession>
<gene>
    <name evidence="1" type="ORF">LCI18_002937</name>
</gene>
<dbReference type="Proteomes" id="UP000830768">
    <property type="component" value="Chromosome 3"/>
</dbReference>
<protein>
    <submittedName>
        <fullName evidence="1">Uncharacterized protein</fullName>
    </submittedName>
</protein>
<reference evidence="1" key="1">
    <citation type="submission" date="2021-11" db="EMBL/GenBank/DDBJ databases">
        <title>Fusarium solani-melongenae Genome sequencing and assembly.</title>
        <authorList>
            <person name="Xie S."/>
            <person name="Huang L."/>
            <person name="Zhang X."/>
        </authorList>
    </citation>
    <scope>NUCLEOTIDE SEQUENCE</scope>
    <source>
        <strain evidence="1">CRI 24-3</strain>
    </source>
</reference>
<organism evidence="1 2">
    <name type="scientific">Fusarium solani subsp. cucurbitae</name>
    <name type="common">Neocosmosporum cucurbitae</name>
    <dbReference type="NCBI Taxonomy" id="2747967"/>
    <lineage>
        <taxon>Eukaryota</taxon>
        <taxon>Fungi</taxon>
        <taxon>Dikarya</taxon>
        <taxon>Ascomycota</taxon>
        <taxon>Pezizomycotina</taxon>
        <taxon>Sordariomycetes</taxon>
        <taxon>Hypocreomycetidae</taxon>
        <taxon>Hypocreales</taxon>
        <taxon>Nectriaceae</taxon>
        <taxon>Fusarium</taxon>
        <taxon>Fusarium solani species complex</taxon>
    </lineage>
</organism>
<keyword evidence="2" id="KW-1185">Reference proteome</keyword>
<proteinExistence type="predicted"/>